<feature type="region of interest" description="Disordered" evidence="1">
    <location>
        <begin position="85"/>
        <end position="106"/>
    </location>
</feature>
<proteinExistence type="predicted"/>
<comment type="caution">
    <text evidence="2">The sequence shown here is derived from an EMBL/GenBank/DDBJ whole genome shotgun (WGS) entry which is preliminary data.</text>
</comment>
<dbReference type="STRING" id="1121365.GCA_000375365_00088"/>
<evidence type="ECO:0000313" key="3">
    <source>
        <dbReference type="Proteomes" id="UP000233249"/>
    </source>
</evidence>
<sequence>MSFEFPSRASLALVLSLSAAPLLGGCEVDEFFGPRPNAAVSALAAGAREDAETLAETNPEISALRAEQAATFDAEVARLCGTLEDGSTPASCRQDEDASEPPETTGLDQMVATFGEIPEESRPLVAQQAVILAEAAGRVDVADAAEQTDLAGDPEAAEAAREVLRREHALAYGVGVAKAFGAQGLGELTEAINERIAALTTALDPTGDVPVAEAGYEITGAQAPSDPESAQAFVEAAASQAADAWLSAAASARGEQHGWLRLAITGAAHAGRFR</sequence>
<gene>
    <name evidence="2" type="ORF">CXB45_07510</name>
</gene>
<reference evidence="2 3" key="1">
    <citation type="submission" date="2017-12" db="EMBL/GenBank/DDBJ databases">
        <title>Corynebacterium mastitidis 16-1433 Genome.</title>
        <authorList>
            <person name="Gulvik C.A."/>
        </authorList>
    </citation>
    <scope>NUCLEOTIDE SEQUENCE [LARGE SCALE GENOMIC DNA]</scope>
    <source>
        <strain evidence="2 3">16-1433</strain>
    </source>
</reference>
<protein>
    <recommendedName>
        <fullName evidence="4">DUF4439 domain-containing protein</fullName>
    </recommendedName>
</protein>
<dbReference type="InterPro" id="IPR012347">
    <property type="entry name" value="Ferritin-like"/>
</dbReference>
<organism evidence="2 3">
    <name type="scientific">Corynebacterium mastitidis</name>
    <dbReference type="NCBI Taxonomy" id="161890"/>
    <lineage>
        <taxon>Bacteria</taxon>
        <taxon>Bacillati</taxon>
        <taxon>Actinomycetota</taxon>
        <taxon>Actinomycetes</taxon>
        <taxon>Mycobacteriales</taxon>
        <taxon>Corynebacteriaceae</taxon>
        <taxon>Corynebacterium</taxon>
    </lineage>
</organism>
<dbReference type="EMBL" id="PJAF01000020">
    <property type="protein sequence ID" value="PKF68377.1"/>
    <property type="molecule type" value="Genomic_DNA"/>
</dbReference>
<dbReference type="InterPro" id="IPR009078">
    <property type="entry name" value="Ferritin-like_SF"/>
</dbReference>
<evidence type="ECO:0000256" key="1">
    <source>
        <dbReference type="SAM" id="MobiDB-lite"/>
    </source>
</evidence>
<dbReference type="Gene3D" id="1.20.1260.10">
    <property type="match status" value="1"/>
</dbReference>
<dbReference type="RefSeq" id="WP_101173892.1">
    <property type="nucleotide sequence ID" value="NZ_JAKRKB010000004.1"/>
</dbReference>
<evidence type="ECO:0008006" key="4">
    <source>
        <dbReference type="Google" id="ProtNLM"/>
    </source>
</evidence>
<dbReference type="OrthoDB" id="4407712at2"/>
<dbReference type="SUPFAM" id="SSF47240">
    <property type="entry name" value="Ferritin-like"/>
    <property type="match status" value="1"/>
</dbReference>
<accession>A0A2N0X6R4</accession>
<dbReference type="Proteomes" id="UP000233249">
    <property type="component" value="Unassembled WGS sequence"/>
</dbReference>
<evidence type="ECO:0000313" key="2">
    <source>
        <dbReference type="EMBL" id="PKF68377.1"/>
    </source>
</evidence>
<name>A0A2N0X6R4_9CORY</name>
<dbReference type="AlphaFoldDB" id="A0A2N0X6R4"/>